<dbReference type="InterPro" id="IPR013149">
    <property type="entry name" value="ADH-like_C"/>
</dbReference>
<dbReference type="SUPFAM" id="SSF51735">
    <property type="entry name" value="NAD(P)-binding Rossmann-fold domains"/>
    <property type="match status" value="1"/>
</dbReference>
<organism evidence="2 3">
    <name type="scientific">Cylindrobasidium torrendii FP15055 ss-10</name>
    <dbReference type="NCBI Taxonomy" id="1314674"/>
    <lineage>
        <taxon>Eukaryota</taxon>
        <taxon>Fungi</taxon>
        <taxon>Dikarya</taxon>
        <taxon>Basidiomycota</taxon>
        <taxon>Agaricomycotina</taxon>
        <taxon>Agaricomycetes</taxon>
        <taxon>Agaricomycetidae</taxon>
        <taxon>Agaricales</taxon>
        <taxon>Marasmiineae</taxon>
        <taxon>Physalacriaceae</taxon>
        <taxon>Cylindrobasidium</taxon>
    </lineage>
</organism>
<gene>
    <name evidence="2" type="ORF">CYLTODRAFT_403152</name>
</gene>
<feature type="domain" description="Enoyl reductase (ER)" evidence="1">
    <location>
        <begin position="16"/>
        <end position="347"/>
    </location>
</feature>
<evidence type="ECO:0000313" key="2">
    <source>
        <dbReference type="EMBL" id="KIY63485.1"/>
    </source>
</evidence>
<dbReference type="Proteomes" id="UP000054007">
    <property type="component" value="Unassembled WGS sequence"/>
</dbReference>
<dbReference type="InterPro" id="IPR020843">
    <property type="entry name" value="ER"/>
</dbReference>
<keyword evidence="3" id="KW-1185">Reference proteome</keyword>
<sequence length="358" mass="38419">MSLPTQTTQYHFPQRGSIYNLKQRVVPLPKLKPTEVLVKTHAVSLQYRDLMIADKTYGSASIQTPDELVPCSDMSGEVLAVGEAVEQWEVGDRVCANFTLDHVYGDINPQAGLTALGGYAHGVLTKYRTFPAHSLVAIPAHLSYEEAATLPCAALTAWNALHGPVSVKAGDTVLVLGTGGVSIFGLQFAAAAGATVIATSSSNAKLQIAKRLGATHVINYTTHPNWEKEVSRLTGGRGVDHVLEVGGPGTLERSMKAVRYGGSIHLIGFLAQTKATLASIVGRAVFRNVTLRGIIVGSVASFHEMNRMLEANPECTRPVIDKVFAFDDAVKAYEHLRSQKHVGKIVIRVAESTLSTKL</sequence>
<dbReference type="InterPro" id="IPR036291">
    <property type="entry name" value="NAD(P)-bd_dom_sf"/>
</dbReference>
<protein>
    <submittedName>
        <fullName evidence="2">Alcohol dehydrogenase superfamily protein</fullName>
    </submittedName>
</protein>
<evidence type="ECO:0000313" key="3">
    <source>
        <dbReference type="Proteomes" id="UP000054007"/>
    </source>
</evidence>
<dbReference type="InterPro" id="IPR013154">
    <property type="entry name" value="ADH-like_N"/>
</dbReference>
<dbReference type="Gene3D" id="3.90.180.10">
    <property type="entry name" value="Medium-chain alcohol dehydrogenases, catalytic domain"/>
    <property type="match status" value="1"/>
</dbReference>
<dbReference type="SMART" id="SM00829">
    <property type="entry name" value="PKS_ER"/>
    <property type="match status" value="1"/>
</dbReference>
<dbReference type="OrthoDB" id="9930022at2759"/>
<dbReference type="Pfam" id="PF08240">
    <property type="entry name" value="ADH_N"/>
    <property type="match status" value="1"/>
</dbReference>
<dbReference type="EMBL" id="KN880692">
    <property type="protein sequence ID" value="KIY63485.1"/>
    <property type="molecule type" value="Genomic_DNA"/>
</dbReference>
<dbReference type="PANTHER" id="PTHR45033">
    <property type="match status" value="1"/>
</dbReference>
<dbReference type="InterPro" id="IPR052711">
    <property type="entry name" value="Zinc_ADH-like"/>
</dbReference>
<name>A0A0D7AZT4_9AGAR</name>
<dbReference type="Gene3D" id="3.40.50.720">
    <property type="entry name" value="NAD(P)-binding Rossmann-like Domain"/>
    <property type="match status" value="1"/>
</dbReference>
<dbReference type="SUPFAM" id="SSF50129">
    <property type="entry name" value="GroES-like"/>
    <property type="match status" value="1"/>
</dbReference>
<dbReference type="CDD" id="cd08276">
    <property type="entry name" value="MDR7"/>
    <property type="match status" value="1"/>
</dbReference>
<dbReference type="PANTHER" id="PTHR45033:SF2">
    <property type="entry name" value="ZINC-TYPE ALCOHOL DEHYDROGENASE-LIKE PROTEIN C1773.06C"/>
    <property type="match status" value="1"/>
</dbReference>
<reference evidence="2 3" key="1">
    <citation type="journal article" date="2015" name="Fungal Genet. Biol.">
        <title>Evolution of novel wood decay mechanisms in Agaricales revealed by the genome sequences of Fistulina hepatica and Cylindrobasidium torrendii.</title>
        <authorList>
            <person name="Floudas D."/>
            <person name="Held B.W."/>
            <person name="Riley R."/>
            <person name="Nagy L.G."/>
            <person name="Koehler G."/>
            <person name="Ransdell A.S."/>
            <person name="Younus H."/>
            <person name="Chow J."/>
            <person name="Chiniquy J."/>
            <person name="Lipzen A."/>
            <person name="Tritt A."/>
            <person name="Sun H."/>
            <person name="Haridas S."/>
            <person name="LaButti K."/>
            <person name="Ohm R.A."/>
            <person name="Kues U."/>
            <person name="Blanchette R.A."/>
            <person name="Grigoriev I.V."/>
            <person name="Minto R.E."/>
            <person name="Hibbett D.S."/>
        </authorList>
    </citation>
    <scope>NUCLEOTIDE SEQUENCE [LARGE SCALE GENOMIC DNA]</scope>
    <source>
        <strain evidence="2 3">FP15055 ss-10</strain>
    </source>
</reference>
<dbReference type="InterPro" id="IPR011032">
    <property type="entry name" value="GroES-like_sf"/>
</dbReference>
<dbReference type="GO" id="GO:0016491">
    <property type="term" value="F:oxidoreductase activity"/>
    <property type="evidence" value="ECO:0007669"/>
    <property type="project" value="InterPro"/>
</dbReference>
<accession>A0A0D7AZT4</accession>
<dbReference type="STRING" id="1314674.A0A0D7AZT4"/>
<dbReference type="Pfam" id="PF00107">
    <property type="entry name" value="ADH_zinc_N"/>
    <property type="match status" value="1"/>
</dbReference>
<proteinExistence type="predicted"/>
<dbReference type="AlphaFoldDB" id="A0A0D7AZT4"/>
<evidence type="ECO:0000259" key="1">
    <source>
        <dbReference type="SMART" id="SM00829"/>
    </source>
</evidence>